<dbReference type="SMART" id="SM00826">
    <property type="entry name" value="PKS_DH"/>
    <property type="match status" value="1"/>
</dbReference>
<dbReference type="SMART" id="SM00822">
    <property type="entry name" value="PKS_KR"/>
    <property type="match status" value="1"/>
</dbReference>
<dbReference type="SMART" id="SM00825">
    <property type="entry name" value="PKS_KS"/>
    <property type="match status" value="1"/>
</dbReference>
<dbReference type="CDD" id="cd00833">
    <property type="entry name" value="PKS"/>
    <property type="match status" value="1"/>
</dbReference>
<comment type="pathway">
    <text evidence="1">Antibiotic biosynthesis.</text>
</comment>
<feature type="region of interest" description="Disordered" evidence="7">
    <location>
        <begin position="906"/>
        <end position="969"/>
    </location>
</feature>
<dbReference type="InterPro" id="IPR049551">
    <property type="entry name" value="PKS_DH_C"/>
</dbReference>
<dbReference type="Pfam" id="PF02801">
    <property type="entry name" value="Ketoacyl-synt_C"/>
    <property type="match status" value="1"/>
</dbReference>
<feature type="domain" description="PKS/mFAS DH" evidence="10">
    <location>
        <begin position="1484"/>
        <end position="1766"/>
    </location>
</feature>
<evidence type="ECO:0000313" key="12">
    <source>
        <dbReference type="Proteomes" id="UP001490330"/>
    </source>
</evidence>
<dbReference type="SUPFAM" id="SSF53901">
    <property type="entry name" value="Thiolase-like"/>
    <property type="match status" value="1"/>
</dbReference>
<dbReference type="Pfam" id="PF21089">
    <property type="entry name" value="PKS_DH_N"/>
    <property type="match status" value="1"/>
</dbReference>
<accession>A0ABV1VPM8</accession>
<dbReference type="InterPro" id="IPR014043">
    <property type="entry name" value="Acyl_transferase_dom"/>
</dbReference>
<dbReference type="InterPro" id="IPR016039">
    <property type="entry name" value="Thiolase-like"/>
</dbReference>
<dbReference type="PANTHER" id="PTHR43775:SF37">
    <property type="entry name" value="SI:DKEY-61P9.11"/>
    <property type="match status" value="1"/>
</dbReference>
<dbReference type="Gene3D" id="1.10.1200.10">
    <property type="entry name" value="ACP-like"/>
    <property type="match status" value="1"/>
</dbReference>
<dbReference type="PROSITE" id="PS50075">
    <property type="entry name" value="CARRIER"/>
    <property type="match status" value="1"/>
</dbReference>
<keyword evidence="12" id="KW-1185">Reference proteome</keyword>
<keyword evidence="2" id="KW-0596">Phosphopantetheine</keyword>
<dbReference type="InterPro" id="IPR014030">
    <property type="entry name" value="Ketoacyl_synth_N"/>
</dbReference>
<evidence type="ECO:0000259" key="8">
    <source>
        <dbReference type="PROSITE" id="PS50075"/>
    </source>
</evidence>
<proteinExistence type="predicted"/>
<dbReference type="InterPro" id="IPR014031">
    <property type="entry name" value="Ketoacyl_synth_C"/>
</dbReference>
<dbReference type="InterPro" id="IPR057326">
    <property type="entry name" value="KR_dom"/>
</dbReference>
<keyword evidence="3" id="KW-0597">Phosphoprotein</keyword>
<keyword evidence="5" id="KW-0045">Antibiotic biosynthesis</keyword>
<dbReference type="SUPFAM" id="SSF47336">
    <property type="entry name" value="ACP-like"/>
    <property type="match status" value="1"/>
</dbReference>
<reference evidence="11 12" key="1">
    <citation type="submission" date="2024-06" db="EMBL/GenBank/DDBJ databases">
        <title>The Natural Products Discovery Center: Release of the First 8490 Sequenced Strains for Exploring Actinobacteria Biosynthetic Diversity.</title>
        <authorList>
            <person name="Kalkreuter E."/>
            <person name="Kautsar S.A."/>
            <person name="Yang D."/>
            <person name="Bader C.D."/>
            <person name="Teijaro C.N."/>
            <person name="Fluegel L."/>
            <person name="Davis C.M."/>
            <person name="Simpson J.R."/>
            <person name="Lauterbach L."/>
            <person name="Steele A.D."/>
            <person name="Gui C."/>
            <person name="Meng S."/>
            <person name="Li G."/>
            <person name="Viehrig K."/>
            <person name="Ye F."/>
            <person name="Su P."/>
            <person name="Kiefer A.F."/>
            <person name="Nichols A."/>
            <person name="Cepeda A.J."/>
            <person name="Yan W."/>
            <person name="Fan B."/>
            <person name="Jiang Y."/>
            <person name="Adhikari A."/>
            <person name="Zheng C.-J."/>
            <person name="Schuster L."/>
            <person name="Cowan T.M."/>
            <person name="Smanski M.J."/>
            <person name="Chevrette M.G."/>
            <person name="De Carvalho L.P.S."/>
            <person name="Shen B."/>
        </authorList>
    </citation>
    <scope>NUCLEOTIDE SEQUENCE [LARGE SCALE GENOMIC DNA]</scope>
    <source>
        <strain evidence="11 12">NPDC000632</strain>
    </source>
</reference>
<dbReference type="RefSeq" id="WP_350721955.1">
    <property type="nucleotide sequence ID" value="NZ_JBEPCO010000033.1"/>
</dbReference>
<dbReference type="InterPro" id="IPR013968">
    <property type="entry name" value="PKS_KR"/>
</dbReference>
<dbReference type="SUPFAM" id="SSF55048">
    <property type="entry name" value="Probable ACP-binding domain of malonyl-CoA ACP transacylase"/>
    <property type="match status" value="1"/>
</dbReference>
<evidence type="ECO:0000313" key="11">
    <source>
        <dbReference type="EMBL" id="MER6908451.1"/>
    </source>
</evidence>
<dbReference type="InterPro" id="IPR042104">
    <property type="entry name" value="PKS_dehydratase_sf"/>
</dbReference>
<dbReference type="Gene3D" id="3.40.47.10">
    <property type="match status" value="1"/>
</dbReference>
<dbReference type="InterPro" id="IPR049552">
    <property type="entry name" value="PKS_DH_N"/>
</dbReference>
<evidence type="ECO:0000256" key="5">
    <source>
        <dbReference type="ARBA" id="ARBA00023194"/>
    </source>
</evidence>
<dbReference type="PROSITE" id="PS52019">
    <property type="entry name" value="PKS_MFAS_DH"/>
    <property type="match status" value="1"/>
</dbReference>
<sequence length="1977" mass="208495">MTRIAIVGMACRYPDATSPAELWANAIAGRRAFRRLPEERIRLEDYWDADPSTPDTFYARNAAVLEGYSFDRVTHRIAGSTFRSTDMTHWLALDTAGRALADAGFPAGEGLPHERTGVVMGNTLTGEFTRANVMRLRWPYVRRVMAAALAGQQDWDEARVTAFLEEVETSYKAPFPPVDEDTLAGGLSNTIAGRICNHFDLNGGGYTVDGACSSSLLSVTTAGTALVNGDLDVAVAGGVDLSIDPFEIIGFAKTGALARGEMKLYDKGSNGFWPGEGCGVVVLMREEDAIARGHRIYATVAGWGVSSDGQGGITRPEVDGYRLALERAYARAGFGIETVPLFEGHGTGTAVGDATELAALIKARSAADPQAPVAAIGSIKGMIGHTKAAAGVAGLIKAALAVDNQTLPPSIGTSDPHELLTEPGANLKALRKAETWPRELPRRAGITAMGFGGINTHVVLDEPSGRRRPASVRRLTPLADSMQDSELLLFEGASARELSHRLSEVADYTVRLSYGEIADLAATLQRELRGLPHRAAAVVTSPDDAENRLRHLADLLDRGETEHWAADGRTLLGKATGRKRIGLLFPGQGSGRGTGGGALSRRFPEVAEVLARAGSAAGSDTVATEVAQPRIVTGSAAGLRVLDELRVEASVGIGHSLGELSALCWAGALDEDVLIEAAGVRGRAMAEHGSSGTMASLGAAPEQAEELIGALSVVVAGYNGPQQTVVSGPVHEVEEVRRRAARSGVTCTPLAVSHAFHSPLVASAAESFGNWLKSVDFREPAGRVVSTVTGAELTPGTDLSALLREQITAAVRFTEAVRAAAQDVDLFIEVGPGRVLGHLAGTATNIPAVSLDTDDESLRSLLQVVGAAFVVGAPVAPERLFRDRLIRPLRIGQELSFLASPCEQAPATTLPVSRRSAQPPAVPADREQEPQPAAVSPPAAQNSPASNDTSTASTASTAGSERTPQEEESIGAKALDVLSALVVERAELPAHLVDPDSRLLDDLHLSSITVGQIVNQAMAQLGIAPAAQEPTNFATATLAELAEALESLASTGGPADAGAASFIAGAAPWARPFAVDLDAVARPPARPAAVRGTWELFAPAGYGIAATLRAALQDAQAGSGVLVCLPPQCSADGIDLALAAAKRALAAPKDSRFVLVQHGRAAAGLVKTLHQEASHLVTTVVDTPLTEDTVERVVAEVSATTRFSEVHYSADGVRRVPTLRALPMSPEQQDKPLSASDVLLVTGGGKGISAECALAIAQDSGTRLAVLGRSDPATDRELADNLKRMEDSGVTMRYARADVTNPEQVRTAVAELRGELGPITGVLHGAGRNEPGPLHALEPEDFRRTFAPKVDGLRTVLEAVDAEELKLLVTFGSIIGRAGLRGEAHYATANEWLADLTEEIARTHPQVRARCVEWSVWSGVGMGEKLSVVESLSRQGIVPVSPDQGVEILLRLIRDPDAPVVTVVSGRTEGIETVRRDLPPLPLLRFTGTPLVRYHGVELVTEVELNAGTDPYLGDHLLDGNLLLPAVMGMEAMVQVAAAATGWPGTPVIEGARFLRPIVVPPDGSTTIRVAATVTGPDTVDVAVHASDTGFAAEHFRARLVYSVAGVPDGPPLQTGSDTPEVPLDPASDLYGGILFQGSRFQRLRRFHRMAARHVDADVTVRRPEGWFAGFLPAEMLLADPGMRDALMHGNQVCVPDATLLPSGVERVHPLGNSGNVPDQLRYCAVERSRDGDTYVYDIAVRDAEGTVVERWEGLTLHAVRKTNGSGPWVAPLLGPYLERTLEEVLGAHIAVTVEPHGDNPAGSVAERRALTTIAASRTLGAAVTVRHRPDGRPEVDGGWHISASHGLELTVSAVARAEVACDIEAVSMREPSEWQGLLGEYAAVAELVARETGEAPDTAATRVWSAVECLRKAGAMAGTPLTVLPQKKEAWVVFTAGDLRIATFVTALRDALEPAVFAFLTRTPELLEGRSQDYVG</sequence>
<dbReference type="InterPro" id="IPR020807">
    <property type="entry name" value="PKS_DH"/>
</dbReference>
<dbReference type="Proteomes" id="UP001490330">
    <property type="component" value="Unassembled WGS sequence"/>
</dbReference>
<feature type="active site" description="Proton donor; for dehydratase activity" evidence="6">
    <location>
        <position position="1685"/>
    </location>
</feature>
<dbReference type="Gene3D" id="3.40.366.10">
    <property type="entry name" value="Malonyl-Coenzyme A Acyl Carrier Protein, domain 2"/>
    <property type="match status" value="1"/>
</dbReference>
<dbReference type="Gene3D" id="3.40.50.720">
    <property type="entry name" value="NAD(P)-binding Rossmann-like Domain"/>
    <property type="match status" value="1"/>
</dbReference>
<dbReference type="InterPro" id="IPR049900">
    <property type="entry name" value="PKS_mFAS_DH"/>
</dbReference>
<dbReference type="EC" id="6.4.-.-" evidence="11"/>
<dbReference type="PANTHER" id="PTHR43775">
    <property type="entry name" value="FATTY ACID SYNTHASE"/>
    <property type="match status" value="1"/>
</dbReference>
<evidence type="ECO:0000259" key="10">
    <source>
        <dbReference type="PROSITE" id="PS52019"/>
    </source>
</evidence>
<dbReference type="InterPro" id="IPR016035">
    <property type="entry name" value="Acyl_Trfase/lysoPLipase"/>
</dbReference>
<dbReference type="Pfam" id="PF08659">
    <property type="entry name" value="KR"/>
    <property type="match status" value="1"/>
</dbReference>
<organism evidence="11 12">
    <name type="scientific">Streptomyces flaveolus</name>
    <dbReference type="NCBI Taxonomy" id="67297"/>
    <lineage>
        <taxon>Bacteria</taxon>
        <taxon>Bacillati</taxon>
        <taxon>Actinomycetota</taxon>
        <taxon>Actinomycetes</taxon>
        <taxon>Kitasatosporales</taxon>
        <taxon>Streptomycetaceae</taxon>
        <taxon>Streptomyces</taxon>
    </lineage>
</organism>
<evidence type="ECO:0000256" key="3">
    <source>
        <dbReference type="ARBA" id="ARBA00022553"/>
    </source>
</evidence>
<feature type="domain" description="Ketosynthase family 3 (KS3)" evidence="9">
    <location>
        <begin position="1"/>
        <end position="462"/>
    </location>
</feature>
<keyword evidence="4" id="KW-0808">Transferase</keyword>
<dbReference type="Pfam" id="PF14765">
    <property type="entry name" value="PS-DH"/>
    <property type="match status" value="1"/>
</dbReference>
<dbReference type="SMART" id="SM00827">
    <property type="entry name" value="PKS_AT"/>
    <property type="match status" value="1"/>
</dbReference>
<dbReference type="InterPro" id="IPR009081">
    <property type="entry name" value="PP-bd_ACP"/>
</dbReference>
<dbReference type="Pfam" id="PF00109">
    <property type="entry name" value="ketoacyl-synt"/>
    <property type="match status" value="1"/>
</dbReference>
<comment type="caution">
    <text evidence="11">The sequence shown here is derived from an EMBL/GenBank/DDBJ whole genome shotgun (WGS) entry which is preliminary data.</text>
</comment>
<protein>
    <submittedName>
        <fullName evidence="11">Type I polyketide synthase</fullName>
        <ecNumber evidence="11">6.4.-.-</ecNumber>
    </submittedName>
</protein>
<dbReference type="CDD" id="cd08953">
    <property type="entry name" value="KR_2_SDR_x"/>
    <property type="match status" value="1"/>
</dbReference>
<evidence type="ECO:0000256" key="2">
    <source>
        <dbReference type="ARBA" id="ARBA00022450"/>
    </source>
</evidence>
<dbReference type="EMBL" id="JBEPCV010000045">
    <property type="protein sequence ID" value="MER6908451.1"/>
    <property type="molecule type" value="Genomic_DNA"/>
</dbReference>
<dbReference type="InterPro" id="IPR020841">
    <property type="entry name" value="PKS_Beta-ketoAc_synthase_dom"/>
</dbReference>
<feature type="compositionally biased region" description="Low complexity" evidence="7">
    <location>
        <begin position="930"/>
        <end position="960"/>
    </location>
</feature>
<evidence type="ECO:0000256" key="4">
    <source>
        <dbReference type="ARBA" id="ARBA00022679"/>
    </source>
</evidence>
<dbReference type="InterPro" id="IPR001227">
    <property type="entry name" value="Ac_transferase_dom_sf"/>
</dbReference>
<evidence type="ECO:0000259" key="9">
    <source>
        <dbReference type="PROSITE" id="PS52004"/>
    </source>
</evidence>
<evidence type="ECO:0000256" key="7">
    <source>
        <dbReference type="SAM" id="MobiDB-lite"/>
    </source>
</evidence>
<dbReference type="InterPro" id="IPR016036">
    <property type="entry name" value="Malonyl_transacylase_ACP-bd"/>
</dbReference>
<dbReference type="GO" id="GO:0016874">
    <property type="term" value="F:ligase activity"/>
    <property type="evidence" value="ECO:0007669"/>
    <property type="project" value="UniProtKB-KW"/>
</dbReference>
<dbReference type="PROSITE" id="PS52004">
    <property type="entry name" value="KS3_2"/>
    <property type="match status" value="1"/>
</dbReference>
<dbReference type="InterPro" id="IPR036291">
    <property type="entry name" value="NAD(P)-bd_dom_sf"/>
</dbReference>
<gene>
    <name evidence="11" type="ORF">ABT322_32900</name>
</gene>
<dbReference type="Gene3D" id="3.10.129.110">
    <property type="entry name" value="Polyketide synthase dehydratase"/>
    <property type="match status" value="1"/>
</dbReference>
<dbReference type="InterPro" id="IPR050091">
    <property type="entry name" value="PKS_NRPS_Biosynth_Enz"/>
</dbReference>
<dbReference type="InterPro" id="IPR036736">
    <property type="entry name" value="ACP-like_sf"/>
</dbReference>
<evidence type="ECO:0000256" key="1">
    <source>
        <dbReference type="ARBA" id="ARBA00004792"/>
    </source>
</evidence>
<dbReference type="Pfam" id="PF00698">
    <property type="entry name" value="Acyl_transf_1"/>
    <property type="match status" value="1"/>
</dbReference>
<dbReference type="SUPFAM" id="SSF51735">
    <property type="entry name" value="NAD(P)-binding Rossmann-fold domains"/>
    <property type="match status" value="2"/>
</dbReference>
<feature type="region of interest" description="N-terminal hotdog fold" evidence="6">
    <location>
        <begin position="1484"/>
        <end position="1607"/>
    </location>
</feature>
<feature type="domain" description="Carrier" evidence="8">
    <location>
        <begin position="972"/>
        <end position="1049"/>
    </location>
</feature>
<dbReference type="SUPFAM" id="SSF52151">
    <property type="entry name" value="FabD/lysophospholipase-like"/>
    <property type="match status" value="1"/>
</dbReference>
<evidence type="ECO:0000256" key="6">
    <source>
        <dbReference type="PROSITE-ProRule" id="PRU01363"/>
    </source>
</evidence>
<name>A0ABV1VPM8_9ACTN</name>
<keyword evidence="11" id="KW-0436">Ligase</keyword>
<feature type="region of interest" description="C-terminal hotdog fold" evidence="6">
    <location>
        <begin position="1621"/>
        <end position="1766"/>
    </location>
</feature>
<feature type="active site" description="Proton acceptor; for dehydratase activity" evidence="6">
    <location>
        <position position="1516"/>
    </location>
</feature>